<feature type="domain" description="FAD-dependent urate hydroxylase HpyO/Asp monooxygenase CreE-like FAD/NAD(P)-binding" evidence="1">
    <location>
        <begin position="9"/>
        <end position="172"/>
    </location>
</feature>
<dbReference type="Pfam" id="PF13454">
    <property type="entry name" value="NAD_binding_9"/>
    <property type="match status" value="1"/>
</dbReference>
<dbReference type="InterPro" id="IPR038732">
    <property type="entry name" value="HpyO/CreE_NAD-binding"/>
</dbReference>
<name>A0ABW5DBE4_9BACT</name>
<proteinExistence type="predicted"/>
<dbReference type="PANTHER" id="PTHR40254:SF1">
    <property type="entry name" value="BLR0577 PROTEIN"/>
    <property type="match status" value="1"/>
</dbReference>
<protein>
    <submittedName>
        <fullName evidence="2">FAD/NAD(P)-binding protein</fullName>
    </submittedName>
</protein>
<gene>
    <name evidence="2" type="ORF">ACFSSA_14785</name>
</gene>
<dbReference type="InterPro" id="IPR052189">
    <property type="entry name" value="L-asp_N-monooxygenase_NS-form"/>
</dbReference>
<reference evidence="3" key="1">
    <citation type="journal article" date="2019" name="Int. J. Syst. Evol. Microbiol.">
        <title>The Global Catalogue of Microorganisms (GCM) 10K type strain sequencing project: providing services to taxonomists for standard genome sequencing and annotation.</title>
        <authorList>
            <consortium name="The Broad Institute Genomics Platform"/>
            <consortium name="The Broad Institute Genome Sequencing Center for Infectious Disease"/>
            <person name="Wu L."/>
            <person name="Ma J."/>
        </authorList>
    </citation>
    <scope>NUCLEOTIDE SEQUENCE [LARGE SCALE GENOMIC DNA]</scope>
    <source>
        <strain evidence="3">CGMCC 4.7106</strain>
    </source>
</reference>
<dbReference type="RefSeq" id="WP_386821354.1">
    <property type="nucleotide sequence ID" value="NZ_JBHUIT010000034.1"/>
</dbReference>
<organism evidence="2 3">
    <name type="scientific">Luteolibacter algae</name>
    <dbReference type="NCBI Taxonomy" id="454151"/>
    <lineage>
        <taxon>Bacteria</taxon>
        <taxon>Pseudomonadati</taxon>
        <taxon>Verrucomicrobiota</taxon>
        <taxon>Verrucomicrobiia</taxon>
        <taxon>Verrucomicrobiales</taxon>
        <taxon>Verrucomicrobiaceae</taxon>
        <taxon>Luteolibacter</taxon>
    </lineage>
</organism>
<dbReference type="SUPFAM" id="SSF51905">
    <property type="entry name" value="FAD/NAD(P)-binding domain"/>
    <property type="match status" value="1"/>
</dbReference>
<dbReference type="Proteomes" id="UP001597375">
    <property type="component" value="Unassembled WGS sequence"/>
</dbReference>
<evidence type="ECO:0000259" key="1">
    <source>
        <dbReference type="Pfam" id="PF13454"/>
    </source>
</evidence>
<dbReference type="EMBL" id="JBHUIT010000034">
    <property type="protein sequence ID" value="MFD2257945.1"/>
    <property type="molecule type" value="Genomic_DNA"/>
</dbReference>
<dbReference type="InterPro" id="IPR036188">
    <property type="entry name" value="FAD/NAD-bd_sf"/>
</dbReference>
<dbReference type="PANTHER" id="PTHR40254">
    <property type="entry name" value="BLR0577 PROTEIN"/>
    <property type="match status" value="1"/>
</dbReference>
<evidence type="ECO:0000313" key="3">
    <source>
        <dbReference type="Proteomes" id="UP001597375"/>
    </source>
</evidence>
<sequence length="599" mass="66923">MKKLGRLGVIGSGPSTVYVLKHLIDSVDILGGGLESLTIYERDELMGYGMPFNPQTTDRYNLSNIASEEIPELPESLFEWLSGQDAELLEGWGIRQAELTASEVYPRLALGGYFHEQYRKLVSAFSEAGIQVTERPCCEVSDIKDFPDEGRVRVFTENGEDDYDTLIVATGHSWGNEDRTDEGYYASPWPIFKILPGEGSYYNFTVGMLGASLSAFDVVSSLAHRHGEFLPDGDGFRYQLHEGAEGFRLAMHSSEGWLPHLQWDQVEPMREIYRHTTREQLFGLLNEKGFLRLETYFNQVCRPALIKAFALDGMGRMVDLLNREDFDFDDFVEEMSVRHDYVDSFEGMRKEMAEAKDSVENHRPIHWKEVLDDLMYCLNYHAEILPAGDHLFLRKTVMPFLMNVIAAMPLQSGQILLALNDAGILDLVEGRVTVDKKASSGAGCTMVKVENGNKTSEIAYRMYVDCSGQKPMELHDYPFLGLAQAGTVRSARAPFLSAERAARSHQSNPDLIFYEKGIPYLKTGGIDIDSAYRVVGADGCANPRIYDISFPHTSGVRPYSYGLQACSATAGILVEAWAKDGGDTGEGELKQVSKLYGKI</sequence>
<keyword evidence="3" id="KW-1185">Reference proteome</keyword>
<comment type="caution">
    <text evidence="2">The sequence shown here is derived from an EMBL/GenBank/DDBJ whole genome shotgun (WGS) entry which is preliminary data.</text>
</comment>
<evidence type="ECO:0000313" key="2">
    <source>
        <dbReference type="EMBL" id="MFD2257945.1"/>
    </source>
</evidence>
<accession>A0ABW5DBE4</accession>